<dbReference type="AlphaFoldDB" id="A0A1G8G2L6"/>
<protein>
    <submittedName>
        <fullName evidence="1">Uncharacterized protein</fullName>
    </submittedName>
</protein>
<reference evidence="2" key="1">
    <citation type="submission" date="2016-10" db="EMBL/GenBank/DDBJ databases">
        <authorList>
            <person name="Varghese N."/>
            <person name="Submissions S."/>
        </authorList>
    </citation>
    <scope>NUCLEOTIDE SEQUENCE [LARGE SCALE GENOMIC DNA]</scope>
    <source>
        <strain evidence="2">DSM 22002</strain>
    </source>
</reference>
<dbReference type="OrthoDB" id="5119776at2"/>
<dbReference type="RefSeq" id="WP_157674849.1">
    <property type="nucleotide sequence ID" value="NZ_LT629695.1"/>
</dbReference>
<evidence type="ECO:0000313" key="2">
    <source>
        <dbReference type="Proteomes" id="UP000198822"/>
    </source>
</evidence>
<name>A0A1G8G2L6_9MICO</name>
<proteinExistence type="predicted"/>
<keyword evidence="2" id="KW-1185">Reference proteome</keyword>
<gene>
    <name evidence="1" type="ORF">SAMN04489720_2730</name>
</gene>
<accession>A0A1G8G2L6</accession>
<sequence>MSTQLTVREIRERSMGRMRAERDPDKAVAFALAGLWDAVELLSRALDDDDVDPAARRDLERLVRSLPVRLASVEHDAVATAAVTEQLAEVLHLPRSPRRVRGAHEHTSRRRCGA</sequence>
<organism evidence="1 2">
    <name type="scientific">Agrococcus jejuensis</name>
    <dbReference type="NCBI Taxonomy" id="399736"/>
    <lineage>
        <taxon>Bacteria</taxon>
        <taxon>Bacillati</taxon>
        <taxon>Actinomycetota</taxon>
        <taxon>Actinomycetes</taxon>
        <taxon>Micrococcales</taxon>
        <taxon>Microbacteriaceae</taxon>
        <taxon>Agrococcus</taxon>
    </lineage>
</organism>
<dbReference type="EMBL" id="LT629695">
    <property type="protein sequence ID" value="SDH88605.1"/>
    <property type="molecule type" value="Genomic_DNA"/>
</dbReference>
<evidence type="ECO:0000313" key="1">
    <source>
        <dbReference type="EMBL" id="SDH88605.1"/>
    </source>
</evidence>
<dbReference type="Proteomes" id="UP000198822">
    <property type="component" value="Chromosome I"/>
</dbReference>